<dbReference type="InParanoid" id="A0A061FLU0"/>
<organism evidence="2 3">
    <name type="scientific">Theobroma cacao</name>
    <name type="common">Cacao</name>
    <name type="synonym">Cocoa</name>
    <dbReference type="NCBI Taxonomy" id="3641"/>
    <lineage>
        <taxon>Eukaryota</taxon>
        <taxon>Viridiplantae</taxon>
        <taxon>Streptophyta</taxon>
        <taxon>Embryophyta</taxon>
        <taxon>Tracheophyta</taxon>
        <taxon>Spermatophyta</taxon>
        <taxon>Magnoliopsida</taxon>
        <taxon>eudicotyledons</taxon>
        <taxon>Gunneridae</taxon>
        <taxon>Pentapetalae</taxon>
        <taxon>rosids</taxon>
        <taxon>malvids</taxon>
        <taxon>Malvales</taxon>
        <taxon>Malvaceae</taxon>
        <taxon>Byttnerioideae</taxon>
        <taxon>Theobroma</taxon>
    </lineage>
</organism>
<protein>
    <submittedName>
        <fullName evidence="2">Uncharacterized protein</fullName>
    </submittedName>
</protein>
<feature type="region of interest" description="Disordered" evidence="1">
    <location>
        <begin position="92"/>
        <end position="119"/>
    </location>
</feature>
<gene>
    <name evidence="2" type="ORF">TCM_042709</name>
</gene>
<feature type="compositionally biased region" description="Basic residues" evidence="1">
    <location>
        <begin position="24"/>
        <end position="50"/>
    </location>
</feature>
<dbReference type="Proteomes" id="UP000026915">
    <property type="component" value="Chromosome 10"/>
</dbReference>
<keyword evidence="3" id="KW-1185">Reference proteome</keyword>
<dbReference type="Gramene" id="EOY18051">
    <property type="protein sequence ID" value="EOY18051"/>
    <property type="gene ID" value="TCM_042709"/>
</dbReference>
<name>A0A061FLU0_THECC</name>
<accession>A0A061FLU0</accession>
<evidence type="ECO:0000313" key="3">
    <source>
        <dbReference type="Proteomes" id="UP000026915"/>
    </source>
</evidence>
<reference evidence="2 3" key="1">
    <citation type="journal article" date="2013" name="Genome Biol.">
        <title>The genome sequence of the most widely cultivated cacao type and its use to identify candidate genes regulating pod color.</title>
        <authorList>
            <person name="Motamayor J.C."/>
            <person name="Mockaitis K."/>
            <person name="Schmutz J."/>
            <person name="Haiminen N."/>
            <person name="Iii D.L."/>
            <person name="Cornejo O."/>
            <person name="Findley S.D."/>
            <person name="Zheng P."/>
            <person name="Utro F."/>
            <person name="Royaert S."/>
            <person name="Saski C."/>
            <person name="Jenkins J."/>
            <person name="Podicheti R."/>
            <person name="Zhao M."/>
            <person name="Scheffler B.E."/>
            <person name="Stack J.C."/>
            <person name="Feltus F.A."/>
            <person name="Mustiga G.M."/>
            <person name="Amores F."/>
            <person name="Phillips W."/>
            <person name="Marelli J.P."/>
            <person name="May G.D."/>
            <person name="Shapiro H."/>
            <person name="Ma J."/>
            <person name="Bustamante C.D."/>
            <person name="Schnell R.J."/>
            <person name="Main D."/>
            <person name="Gilbert D."/>
            <person name="Parida L."/>
            <person name="Kuhn D.N."/>
        </authorList>
    </citation>
    <scope>NUCLEOTIDE SEQUENCE [LARGE SCALE GENOMIC DNA]</scope>
    <source>
        <strain evidence="3">cv. Matina 1-6</strain>
    </source>
</reference>
<proteinExistence type="predicted"/>
<sequence>MSTPHLLKGPTPTERDPKSPSFKRQIKQPRVMPHKSKKPPIVPRRHHPAKLSRIKSAPNLPFPFHLFRFCFSVFPLSVMEIYEHEEGYMTPRRPIQTASPPCPPAPKKKRPVYEKVEPPKGGFFKPPGLEALFSDLVPRREACV</sequence>
<dbReference type="HOGENOM" id="CLU_1799949_0_0_1"/>
<feature type="region of interest" description="Disordered" evidence="1">
    <location>
        <begin position="1"/>
        <end position="50"/>
    </location>
</feature>
<evidence type="ECO:0000256" key="1">
    <source>
        <dbReference type="SAM" id="MobiDB-lite"/>
    </source>
</evidence>
<dbReference type="EMBL" id="CM001888">
    <property type="protein sequence ID" value="EOY18051.1"/>
    <property type="molecule type" value="Genomic_DNA"/>
</dbReference>
<dbReference type="AlphaFoldDB" id="A0A061FLU0"/>
<dbReference type="GO" id="GO:0005634">
    <property type="term" value="C:nucleus"/>
    <property type="evidence" value="ECO:0000318"/>
    <property type="project" value="GO_Central"/>
</dbReference>
<evidence type="ECO:0000313" key="2">
    <source>
        <dbReference type="EMBL" id="EOY18051.1"/>
    </source>
</evidence>